<dbReference type="EMBL" id="BMTU01000017">
    <property type="protein sequence ID" value="GGR04726.1"/>
    <property type="molecule type" value="Genomic_DNA"/>
</dbReference>
<reference evidence="1" key="2">
    <citation type="submission" date="2020-09" db="EMBL/GenBank/DDBJ databases">
        <authorList>
            <person name="Sun Q."/>
            <person name="Ohkuma M."/>
        </authorList>
    </citation>
    <scope>NUCLEOTIDE SEQUENCE</scope>
    <source>
        <strain evidence="1">JCM 4403</strain>
    </source>
</reference>
<dbReference type="AlphaFoldDB" id="A0A918F3S1"/>
<accession>A0A918F3S1</accession>
<name>A0A918F3S1_9ACTN</name>
<comment type="caution">
    <text evidence="1">The sequence shown here is derived from an EMBL/GenBank/DDBJ whole genome shotgun (WGS) entry which is preliminary data.</text>
</comment>
<reference evidence="1" key="1">
    <citation type="journal article" date="2014" name="Int. J. Syst. Evol. Microbiol.">
        <title>Complete genome sequence of Corynebacterium casei LMG S-19264T (=DSM 44701T), isolated from a smear-ripened cheese.</title>
        <authorList>
            <consortium name="US DOE Joint Genome Institute (JGI-PGF)"/>
            <person name="Walter F."/>
            <person name="Albersmeier A."/>
            <person name="Kalinowski J."/>
            <person name="Ruckert C."/>
        </authorList>
    </citation>
    <scope>NUCLEOTIDE SEQUENCE</scope>
    <source>
        <strain evidence="1">JCM 4403</strain>
    </source>
</reference>
<organism evidence="1 2">
    <name type="scientific">Streptomyces pilosus</name>
    <dbReference type="NCBI Taxonomy" id="28893"/>
    <lineage>
        <taxon>Bacteria</taxon>
        <taxon>Bacillati</taxon>
        <taxon>Actinomycetota</taxon>
        <taxon>Actinomycetes</taxon>
        <taxon>Kitasatosporales</taxon>
        <taxon>Streptomycetaceae</taxon>
        <taxon>Streptomyces</taxon>
    </lineage>
</organism>
<dbReference type="Proteomes" id="UP000656732">
    <property type="component" value="Unassembled WGS sequence"/>
</dbReference>
<proteinExistence type="predicted"/>
<evidence type="ECO:0000313" key="2">
    <source>
        <dbReference type="Proteomes" id="UP000656732"/>
    </source>
</evidence>
<gene>
    <name evidence="1" type="ORF">GCM10010280_60940</name>
</gene>
<protein>
    <submittedName>
        <fullName evidence="1">Uncharacterized protein</fullName>
    </submittedName>
</protein>
<keyword evidence="2" id="KW-1185">Reference proteome</keyword>
<sequence length="63" mass="6889">MIAATMASSVRRALYFLQALTGKAAWRALDPTRAHAARDRAASIEHLEPDHLAHTRGHPLSDS</sequence>
<evidence type="ECO:0000313" key="1">
    <source>
        <dbReference type="EMBL" id="GGR04726.1"/>
    </source>
</evidence>